<dbReference type="EMBL" id="CADCWA010000163">
    <property type="protein sequence ID" value="CAA9527830.1"/>
    <property type="molecule type" value="Genomic_DNA"/>
</dbReference>
<protein>
    <submittedName>
        <fullName evidence="2">Uncharacterized protein</fullName>
    </submittedName>
</protein>
<keyword evidence="1" id="KW-0732">Signal</keyword>
<feature type="signal peptide" evidence="1">
    <location>
        <begin position="1"/>
        <end position="21"/>
    </location>
</feature>
<gene>
    <name evidence="2" type="ORF">AVDCRST_MAG31-2100</name>
</gene>
<dbReference type="PIRSF" id="PIRSF032038">
    <property type="entry name" value="UCP023238"/>
    <property type="match status" value="1"/>
</dbReference>
<feature type="chain" id="PRO_5027022496" evidence="1">
    <location>
        <begin position="22"/>
        <end position="175"/>
    </location>
</feature>
<accession>A0A6J4TML1</accession>
<reference evidence="2" key="1">
    <citation type="submission" date="2020-02" db="EMBL/GenBank/DDBJ databases">
        <authorList>
            <person name="Meier V. D."/>
        </authorList>
    </citation>
    <scope>NUCLEOTIDE SEQUENCE</scope>
    <source>
        <strain evidence="2">AVDCRST_MAG31</strain>
    </source>
</reference>
<sequence length="175" mass="18748">MNKIIGVGAVCLIVLGSAAGARTPPQTGTPQQIERLLACEEQKDAALRLQCFDRESAAIRQSLAKRDLVVVDRARASQARRGLFGFSVPSFGGLFGGDDKDAIKQIESAVTRASRNAEGGWTVRLADGSTWSQTDDNPIALEPRSGDKVVVRRAALGSFTMSINRQPGVKVRRIG</sequence>
<name>A0A6J4TML1_9SPHN</name>
<organism evidence="2">
    <name type="scientific">uncultured Sphingomonas sp</name>
    <dbReference type="NCBI Taxonomy" id="158754"/>
    <lineage>
        <taxon>Bacteria</taxon>
        <taxon>Pseudomonadati</taxon>
        <taxon>Pseudomonadota</taxon>
        <taxon>Alphaproteobacteria</taxon>
        <taxon>Sphingomonadales</taxon>
        <taxon>Sphingomonadaceae</taxon>
        <taxon>Sphingomonas</taxon>
        <taxon>environmental samples</taxon>
    </lineage>
</organism>
<evidence type="ECO:0000256" key="1">
    <source>
        <dbReference type="SAM" id="SignalP"/>
    </source>
</evidence>
<dbReference type="AlphaFoldDB" id="A0A6J4TML1"/>
<dbReference type="RefSeq" id="WP_294170449.1">
    <property type="nucleotide sequence ID" value="NZ_CADCWA010000163.1"/>
</dbReference>
<proteinExistence type="predicted"/>
<evidence type="ECO:0000313" key="2">
    <source>
        <dbReference type="EMBL" id="CAA9527830.1"/>
    </source>
</evidence>
<dbReference type="InterPro" id="IPR016987">
    <property type="entry name" value="UCP023238"/>
</dbReference>